<evidence type="ECO:0000256" key="13">
    <source>
        <dbReference type="PIRSR" id="PIRSR036958-1"/>
    </source>
</evidence>
<feature type="domain" description="Tyrosine-protein phosphatase" evidence="17">
    <location>
        <begin position="115"/>
        <end position="266"/>
    </location>
</feature>
<dbReference type="GO" id="GO:0005634">
    <property type="term" value="C:nucleus"/>
    <property type="evidence" value="ECO:0007669"/>
    <property type="project" value="UniProtKB-SubCell"/>
</dbReference>
<dbReference type="InterPro" id="IPR013846">
    <property type="entry name" value="mRNA_cap_enzyme_C"/>
</dbReference>
<protein>
    <recommendedName>
        <fullName evidence="2">mRNA guanylyltransferase</fullName>
        <ecNumber evidence="2">2.7.7.50</ecNumber>
    </recommendedName>
</protein>
<keyword evidence="19" id="KW-1185">Reference proteome</keyword>
<dbReference type="CDD" id="cd14502">
    <property type="entry name" value="RNA_5'-triphosphatase"/>
    <property type="match status" value="1"/>
</dbReference>
<comment type="subcellular location">
    <subcellularLocation>
        <location evidence="1">Nucleus</location>
    </subcellularLocation>
</comment>
<proteinExistence type="predicted"/>
<keyword evidence="8" id="KW-0904">Protein phosphatase</keyword>
<evidence type="ECO:0000256" key="12">
    <source>
        <dbReference type="ARBA" id="ARBA00044624"/>
    </source>
</evidence>
<reference evidence="19" key="1">
    <citation type="journal article" date="2019" name="Nat. Commun.">
        <title>Genome-wide association mapping of date palm fruit traits.</title>
        <authorList>
            <person name="Hazzouri K.M."/>
            <person name="Gros-Balthazard M."/>
            <person name="Flowers J.M."/>
            <person name="Copetti D."/>
            <person name="Lemansour A."/>
            <person name="Lebrun M."/>
            <person name="Masmoudi K."/>
            <person name="Ferrand S."/>
            <person name="Dhar M.I."/>
            <person name="Fresquez Z.A."/>
            <person name="Rosas U."/>
            <person name="Zhang J."/>
            <person name="Talag J."/>
            <person name="Lee S."/>
            <person name="Kudrna D."/>
            <person name="Powell R.F."/>
            <person name="Leitch I.J."/>
            <person name="Krueger R.R."/>
            <person name="Wing R.A."/>
            <person name="Amiri K.M.A."/>
            <person name="Purugganan M.D."/>
        </authorList>
    </citation>
    <scope>NUCLEOTIDE SEQUENCE [LARGE SCALE GENOMIC DNA]</scope>
    <source>
        <strain evidence="19">cv. Khalas</strain>
    </source>
</reference>
<evidence type="ECO:0000259" key="18">
    <source>
        <dbReference type="PROSITE" id="PS50056"/>
    </source>
</evidence>
<dbReference type="FunFam" id="2.40.50.140:FF:000188">
    <property type="entry name" value="mRNA capping enzyme family protein"/>
    <property type="match status" value="1"/>
</dbReference>
<dbReference type="PROSITE" id="PS50056">
    <property type="entry name" value="TYR_PHOSPHATASE_2"/>
    <property type="match status" value="1"/>
</dbReference>
<keyword evidence="3" id="KW-0507">mRNA processing</keyword>
<dbReference type="InterPro" id="IPR000340">
    <property type="entry name" value="Dual-sp_phosphatase_cat-dom"/>
</dbReference>
<dbReference type="InterPro" id="IPR051029">
    <property type="entry name" value="mRNA_Capping_Enz/RNA_Phosphat"/>
</dbReference>
<dbReference type="GO" id="GO:0004721">
    <property type="term" value="F:phosphoprotein phosphatase activity"/>
    <property type="evidence" value="ECO:0007669"/>
    <property type="project" value="UniProtKB-KW"/>
</dbReference>
<dbReference type="InterPro" id="IPR029021">
    <property type="entry name" value="Prot-tyrosine_phosphatase-like"/>
</dbReference>
<evidence type="ECO:0000256" key="1">
    <source>
        <dbReference type="ARBA" id="ARBA00004123"/>
    </source>
</evidence>
<dbReference type="AlphaFoldDB" id="A0A8B7CK73"/>
<dbReference type="Gene3D" id="2.40.50.140">
    <property type="entry name" value="Nucleic acid-binding proteins"/>
    <property type="match status" value="1"/>
</dbReference>
<dbReference type="Pfam" id="PF03919">
    <property type="entry name" value="mRNA_cap_C"/>
    <property type="match status" value="1"/>
</dbReference>
<keyword evidence="11" id="KW-0539">Nucleus</keyword>
<evidence type="ECO:0000256" key="14">
    <source>
        <dbReference type="PIRSR" id="PIRSR036958-2"/>
    </source>
</evidence>
<dbReference type="InterPro" id="IPR020422">
    <property type="entry name" value="TYR_PHOSPHATASE_DUAL_dom"/>
</dbReference>
<evidence type="ECO:0000313" key="19">
    <source>
        <dbReference type="Proteomes" id="UP000228380"/>
    </source>
</evidence>
<feature type="compositionally biased region" description="Basic and acidic residues" evidence="16">
    <location>
        <begin position="27"/>
        <end position="62"/>
    </location>
</feature>
<evidence type="ECO:0000259" key="17">
    <source>
        <dbReference type="PROSITE" id="PS50054"/>
    </source>
</evidence>
<evidence type="ECO:0000256" key="2">
    <source>
        <dbReference type="ARBA" id="ARBA00012475"/>
    </source>
</evidence>
<dbReference type="OrthoDB" id="200924at2759"/>
<dbReference type="Pfam" id="PF01331">
    <property type="entry name" value="mRNA_cap_enzyme"/>
    <property type="match status" value="1"/>
</dbReference>
<keyword evidence="6 15" id="KW-0547">Nucleotide-binding</keyword>
<keyword evidence="10 15" id="KW-0342">GTP-binding</keyword>
<dbReference type="GO" id="GO:0140818">
    <property type="term" value="F:mRNA 5'-triphosphate monophosphatase activity"/>
    <property type="evidence" value="ECO:0007669"/>
    <property type="project" value="InterPro"/>
</dbReference>
<dbReference type="FunFam" id="3.90.190.10:FF:000055">
    <property type="entry name" value="mRNA capping enzyme family protein"/>
    <property type="match status" value="1"/>
</dbReference>
<evidence type="ECO:0000313" key="20">
    <source>
        <dbReference type="RefSeq" id="XP_008800956.1"/>
    </source>
</evidence>
<evidence type="ECO:0000256" key="5">
    <source>
        <dbReference type="ARBA" id="ARBA00022695"/>
    </source>
</evidence>
<dbReference type="PANTHER" id="PTHR10367:SF17">
    <property type="entry name" value="MRNA-CAPPING ENZYME"/>
    <property type="match status" value="1"/>
</dbReference>
<dbReference type="PROSITE" id="PS50054">
    <property type="entry name" value="TYR_PHOSPHATASE_DUAL"/>
    <property type="match status" value="1"/>
</dbReference>
<dbReference type="Gene3D" id="3.30.470.30">
    <property type="entry name" value="DNA ligase/mRNA capping enzyme"/>
    <property type="match status" value="1"/>
</dbReference>
<dbReference type="InterPro" id="IPR001339">
    <property type="entry name" value="mRNA_cap_enzyme_adenylation"/>
</dbReference>
<organism evidence="19 21">
    <name type="scientific">Phoenix dactylifera</name>
    <name type="common">Date palm</name>
    <dbReference type="NCBI Taxonomy" id="42345"/>
    <lineage>
        <taxon>Eukaryota</taxon>
        <taxon>Viridiplantae</taxon>
        <taxon>Streptophyta</taxon>
        <taxon>Embryophyta</taxon>
        <taxon>Tracheophyta</taxon>
        <taxon>Spermatophyta</taxon>
        <taxon>Magnoliopsida</taxon>
        <taxon>Liliopsida</taxon>
        <taxon>Arecaceae</taxon>
        <taxon>Coryphoideae</taxon>
        <taxon>Phoeniceae</taxon>
        <taxon>Phoenix</taxon>
    </lineage>
</organism>
<dbReference type="GeneID" id="103715187"/>
<dbReference type="FunFam" id="3.30.470.30:FF:000005">
    <property type="entry name" value="mRNA capping enzyme, putative"/>
    <property type="match status" value="1"/>
</dbReference>
<dbReference type="SUPFAM" id="SSF56091">
    <property type="entry name" value="DNA ligase/mRNA capping enzyme, catalytic domain"/>
    <property type="match status" value="1"/>
</dbReference>
<dbReference type="RefSeq" id="XP_008800956.1">
    <property type="nucleotide sequence ID" value="XM_008802734.4"/>
</dbReference>
<dbReference type="EC" id="2.7.7.50" evidence="2"/>
<dbReference type="SUPFAM" id="SSF50249">
    <property type="entry name" value="Nucleic acid-binding proteins"/>
    <property type="match status" value="1"/>
</dbReference>
<evidence type="ECO:0000313" key="21">
    <source>
        <dbReference type="RefSeq" id="XP_008800957.1"/>
    </source>
</evidence>
<evidence type="ECO:0000256" key="15">
    <source>
        <dbReference type="PIRSR" id="PIRSR036958-3"/>
    </source>
</evidence>
<dbReference type="InterPro" id="IPR016130">
    <property type="entry name" value="Tyr_Pase_AS"/>
</dbReference>
<evidence type="ECO:0000256" key="3">
    <source>
        <dbReference type="ARBA" id="ARBA00022664"/>
    </source>
</evidence>
<dbReference type="InterPro" id="IPR000387">
    <property type="entry name" value="Tyr_Pase_dom"/>
</dbReference>
<feature type="binding site" evidence="15">
    <location>
        <position position="379"/>
    </location>
    <ligand>
        <name>GTP</name>
        <dbReference type="ChEBI" id="CHEBI:37565"/>
    </ligand>
</feature>
<reference evidence="20 21" key="2">
    <citation type="submission" date="2025-04" db="UniProtKB">
        <authorList>
            <consortium name="RefSeq"/>
        </authorList>
    </citation>
    <scope>IDENTIFICATION</scope>
    <source>
        <tissue evidence="20 21">Young leaves</tissue>
    </source>
</reference>
<evidence type="ECO:0000256" key="9">
    <source>
        <dbReference type="ARBA" id="ARBA00023042"/>
    </source>
</evidence>
<dbReference type="InterPro" id="IPR012340">
    <property type="entry name" value="NA-bd_OB-fold"/>
</dbReference>
<dbReference type="Gene3D" id="3.90.190.10">
    <property type="entry name" value="Protein tyrosine phosphatase superfamily"/>
    <property type="match status" value="1"/>
</dbReference>
<dbReference type="PROSITE" id="PS00383">
    <property type="entry name" value="TYR_PHOSPHATASE_1"/>
    <property type="match status" value="1"/>
</dbReference>
<dbReference type="KEGG" id="pda:103715187"/>
<evidence type="ECO:0000256" key="10">
    <source>
        <dbReference type="ARBA" id="ARBA00023134"/>
    </source>
</evidence>
<feature type="binding site" evidence="15">
    <location>
        <begin position="421"/>
        <end position="423"/>
    </location>
    <ligand>
        <name>GTP</name>
        <dbReference type="ChEBI" id="CHEBI:37565"/>
    </ligand>
</feature>
<comment type="catalytic activity">
    <reaction evidence="12">
        <text>a 5'-end diphospho-ribonucleoside in mRNA + GTP + H(+) = a 5'-end (5'-triphosphoguanosine)-ribonucleoside in mRNA + diphosphate</text>
        <dbReference type="Rhea" id="RHEA:67012"/>
        <dbReference type="Rhea" id="RHEA-COMP:17165"/>
        <dbReference type="Rhea" id="RHEA-COMP:17166"/>
        <dbReference type="ChEBI" id="CHEBI:15378"/>
        <dbReference type="ChEBI" id="CHEBI:33019"/>
        <dbReference type="ChEBI" id="CHEBI:37565"/>
        <dbReference type="ChEBI" id="CHEBI:167616"/>
        <dbReference type="ChEBI" id="CHEBI:167617"/>
        <dbReference type="EC" id="2.7.7.50"/>
    </reaction>
    <physiologicalReaction direction="left-to-right" evidence="12">
        <dbReference type="Rhea" id="RHEA:67013"/>
    </physiologicalReaction>
</comment>
<feature type="active site" description="N6-GMP-lysine intermediate" evidence="14">
    <location>
        <position position="374"/>
    </location>
</feature>
<dbReference type="GO" id="GO:0004484">
    <property type="term" value="F:mRNA guanylyltransferase activity"/>
    <property type="evidence" value="ECO:0007669"/>
    <property type="project" value="UniProtKB-EC"/>
</dbReference>
<keyword evidence="7" id="KW-0378">Hydrolase</keyword>
<evidence type="ECO:0000256" key="4">
    <source>
        <dbReference type="ARBA" id="ARBA00022679"/>
    </source>
</evidence>
<dbReference type="RefSeq" id="XP_008800957.1">
    <property type="nucleotide sequence ID" value="XM_008802735.4"/>
</dbReference>
<feature type="active site" description="Phosphocysteine intermediate" evidence="13">
    <location>
        <position position="209"/>
    </location>
</feature>
<feature type="domain" description="Tyrosine specific protein phosphatases" evidence="18">
    <location>
        <begin position="185"/>
        <end position="254"/>
    </location>
</feature>
<feature type="binding site" evidence="15">
    <location>
        <begin position="545"/>
        <end position="547"/>
    </location>
    <ligand>
        <name>GTP</name>
        <dbReference type="ChEBI" id="CHEBI:37565"/>
    </ligand>
</feature>
<feature type="compositionally biased region" description="Acidic residues" evidence="16">
    <location>
        <begin position="13"/>
        <end position="25"/>
    </location>
</feature>
<dbReference type="GO" id="GO:0005525">
    <property type="term" value="F:GTP binding"/>
    <property type="evidence" value="ECO:0007669"/>
    <property type="project" value="UniProtKB-KW"/>
</dbReference>
<dbReference type="SUPFAM" id="SSF52799">
    <property type="entry name" value="(Phosphotyrosine protein) phosphatases II"/>
    <property type="match status" value="1"/>
</dbReference>
<dbReference type="PANTHER" id="PTHR10367">
    <property type="entry name" value="MRNA-CAPPING ENZYME"/>
    <property type="match status" value="1"/>
</dbReference>
<dbReference type="SMART" id="SM00195">
    <property type="entry name" value="DSPc"/>
    <property type="match status" value="1"/>
</dbReference>
<keyword evidence="5" id="KW-0548">Nucleotidyltransferase</keyword>
<dbReference type="Pfam" id="PF00782">
    <property type="entry name" value="DSPc"/>
    <property type="match status" value="1"/>
</dbReference>
<dbReference type="PIRSF" id="PIRSF036958">
    <property type="entry name" value="mRNA_capping_HCE"/>
    <property type="match status" value="1"/>
</dbReference>
<evidence type="ECO:0000256" key="11">
    <source>
        <dbReference type="ARBA" id="ARBA00023242"/>
    </source>
</evidence>
<dbReference type="GO" id="GO:0006370">
    <property type="term" value="P:7-methylguanosine mRNA capping"/>
    <property type="evidence" value="ECO:0007669"/>
    <property type="project" value="UniProtKB-KW"/>
</dbReference>
<feature type="region of interest" description="Disordered" evidence="16">
    <location>
        <begin position="1"/>
        <end position="81"/>
    </location>
</feature>
<dbReference type="GO" id="GO:0005524">
    <property type="term" value="F:ATP binding"/>
    <property type="evidence" value="ECO:0007669"/>
    <property type="project" value="InterPro"/>
</dbReference>
<evidence type="ECO:0000256" key="6">
    <source>
        <dbReference type="ARBA" id="ARBA00022741"/>
    </source>
</evidence>
<dbReference type="InterPro" id="IPR017074">
    <property type="entry name" value="mRNA_cap_enz_bifunc"/>
</dbReference>
<dbReference type="Proteomes" id="UP000228380">
    <property type="component" value="Chromosome 7"/>
</dbReference>
<keyword evidence="4" id="KW-0808">Transferase</keyword>
<gene>
    <name evidence="20 21" type="primary">LOC103715187</name>
</gene>
<evidence type="ECO:0000256" key="7">
    <source>
        <dbReference type="ARBA" id="ARBA00022801"/>
    </source>
</evidence>
<feature type="binding site" evidence="15">
    <location>
        <begin position="615"/>
        <end position="620"/>
    </location>
    <ligand>
        <name>GTP</name>
        <dbReference type="ChEBI" id="CHEBI:37565"/>
    </ligand>
</feature>
<sequence>MILSMDLNASPLPEEDDAPYEEQVEGEIIHEEHAESAVTTMRREREERKRRLKRENQDEGAKRFSQPMRNDFMSQNRSGRSYGRVKEVPQGWLDCPAYGQCIGYIIPSKVPLDETYNESVVPGKRYSSRQVINKQRRGGRELGLVIDLTNTTRYYSPSEWTKQGIKHVKIPCKGRDAVPDNESVNTFVYEVMQFLSRQKHSKKYILVHCTHGHNRTGFMIIHFLMRSQLWHVSDALHKFAQARPPGIYKQDYIESLYMFYHESPENLFCPPTPEWKRSSDLDLNGVAVQDDDDDGDTATLSHEHMENKIITNDDVLGDAIPYDQQDSLRLICYQLLDLTPSVRGNARFPGSHPVSLNRDNLQLLRQRYYYATWKADGTRYMMLITTHGCYLIDRNFCFRRVQMRFPLKNVNEGFHNLTLIDGEMIIDTLPDTGLKRRYLLYDLVALNSNSVIKLPFAERWKLLEEEVVRPRNYERKQFECEGKCNPIYRYDMEPFSVRRKDFWLLSTVVKLLKEFIPKLSHAADGLVFQGWDDPYVPRTHEGLLKWKYPEMNSVDFLFEVGSESRELLFLFERGKKKLMDGVRVIFRGEVDVSSLSGKIVECSWDPDGGCWVCMRMRADKTTPNDINTYLKVMRSINDNITEEVLLDEISEIVRLPMYADRIARAHQHQHQHRRR</sequence>
<evidence type="ECO:0000256" key="16">
    <source>
        <dbReference type="SAM" id="MobiDB-lite"/>
    </source>
</evidence>
<accession>A0A8B7CK73</accession>
<evidence type="ECO:0000256" key="8">
    <source>
        <dbReference type="ARBA" id="ARBA00022912"/>
    </source>
</evidence>
<name>A0A8B7CK73_PHODC</name>
<dbReference type="CDD" id="cd07895">
    <property type="entry name" value="Adenylation_mRNA_capping"/>
    <property type="match status" value="1"/>
</dbReference>
<keyword evidence="9" id="KW-0506">mRNA capping</keyword>
<feature type="binding site" evidence="15">
    <location>
        <position position="394"/>
    </location>
    <ligand>
        <name>GTP</name>
        <dbReference type="ChEBI" id="CHEBI:37565"/>
    </ligand>
</feature>